<dbReference type="InterPro" id="IPR036388">
    <property type="entry name" value="WH-like_DNA-bd_sf"/>
</dbReference>
<keyword evidence="3" id="KW-1185">Reference proteome</keyword>
<dbReference type="AlphaFoldDB" id="M0J7Q8"/>
<evidence type="ECO:0000313" key="3">
    <source>
        <dbReference type="Proteomes" id="UP000011603"/>
    </source>
</evidence>
<accession>M0J7Q8</accession>
<dbReference type="GO" id="GO:0003700">
    <property type="term" value="F:DNA-binding transcription factor activity"/>
    <property type="evidence" value="ECO:0007669"/>
    <property type="project" value="InterPro"/>
</dbReference>
<dbReference type="Gene3D" id="1.10.10.10">
    <property type="entry name" value="Winged helix-like DNA-binding domain superfamily/Winged helix DNA-binding domain"/>
    <property type="match status" value="1"/>
</dbReference>
<organism evidence="2 3">
    <name type="scientific">Haloferax mediterranei (strain ATCC 33500 / DSM 1411 / JCM 8866 / NBRC 14739 / NCIMB 2177 / R-4)</name>
    <name type="common">Halobacterium mediterranei</name>
    <dbReference type="NCBI Taxonomy" id="523841"/>
    <lineage>
        <taxon>Archaea</taxon>
        <taxon>Methanobacteriati</taxon>
        <taxon>Methanobacteriota</taxon>
        <taxon>Stenosarchaea group</taxon>
        <taxon>Halobacteria</taxon>
        <taxon>Halobacteriales</taxon>
        <taxon>Haloferacaceae</taxon>
        <taxon>Haloferax</taxon>
    </lineage>
</organism>
<name>M0J7Q8_HALMT</name>
<dbReference type="InterPro" id="IPR001845">
    <property type="entry name" value="HTH_ArsR_DNA-bd_dom"/>
</dbReference>
<sequence>MLVYCTLNWMVERLPDDLDLDAIFQALAHPIRRDILEQLADGPKSVGELAEPHDVSLAAVSKHLHVLEDAGLLDVEEDGRVRRCHLDAAPLGAAFGWLTRYRVFWEDRLDALADHLEDEDQ</sequence>
<dbReference type="SUPFAM" id="SSF46785">
    <property type="entry name" value="Winged helix' DNA-binding domain"/>
    <property type="match status" value="1"/>
</dbReference>
<gene>
    <name evidence="2" type="ORF">C439_00220</name>
</gene>
<dbReference type="SMART" id="SM00418">
    <property type="entry name" value="HTH_ARSR"/>
    <property type="match status" value="1"/>
</dbReference>
<evidence type="ECO:0000313" key="2">
    <source>
        <dbReference type="EMBL" id="EMA05177.1"/>
    </source>
</evidence>
<dbReference type="InterPro" id="IPR011991">
    <property type="entry name" value="ArsR-like_HTH"/>
</dbReference>
<dbReference type="PATRIC" id="fig|523841.21.peg.42"/>
<dbReference type="Proteomes" id="UP000011603">
    <property type="component" value="Unassembled WGS sequence"/>
</dbReference>
<dbReference type="InterPro" id="IPR036390">
    <property type="entry name" value="WH_DNA-bd_sf"/>
</dbReference>
<dbReference type="EMBL" id="AOLO01000001">
    <property type="protein sequence ID" value="EMA05177.1"/>
    <property type="molecule type" value="Genomic_DNA"/>
</dbReference>
<dbReference type="PANTHER" id="PTHR38600:SF2">
    <property type="entry name" value="SLL0088 PROTEIN"/>
    <property type="match status" value="1"/>
</dbReference>
<feature type="domain" description="HTH arsR-type" evidence="1">
    <location>
        <begin position="14"/>
        <end position="120"/>
    </location>
</feature>
<dbReference type="CDD" id="cd00090">
    <property type="entry name" value="HTH_ARSR"/>
    <property type="match status" value="1"/>
</dbReference>
<dbReference type="Pfam" id="PF12840">
    <property type="entry name" value="HTH_20"/>
    <property type="match status" value="1"/>
</dbReference>
<dbReference type="PROSITE" id="PS50987">
    <property type="entry name" value="HTH_ARSR_2"/>
    <property type="match status" value="1"/>
</dbReference>
<reference evidence="2 3" key="1">
    <citation type="journal article" date="2014" name="PLoS Genet.">
        <title>Phylogenetically driven sequencing of extremely halophilic archaea reveals strategies for static and dynamic osmo-response.</title>
        <authorList>
            <person name="Becker E.A."/>
            <person name="Seitzer P.M."/>
            <person name="Tritt A."/>
            <person name="Larsen D."/>
            <person name="Krusor M."/>
            <person name="Yao A.I."/>
            <person name="Wu D."/>
            <person name="Madern D."/>
            <person name="Eisen J.A."/>
            <person name="Darling A.E."/>
            <person name="Facciotti M.T."/>
        </authorList>
    </citation>
    <scope>NUCLEOTIDE SEQUENCE [LARGE SCALE GENOMIC DNA]</scope>
    <source>
        <strain evidence="3">ATCC 33500 / DSM 1411 / JCM 8866 / NBRC 14739 / NCIMB 2177 / R-4</strain>
    </source>
</reference>
<protein>
    <submittedName>
        <fullName evidence="2">ArsR family transcriptional regulator</fullName>
    </submittedName>
</protein>
<dbReference type="NCBIfam" id="NF033788">
    <property type="entry name" value="HTH_metalloreg"/>
    <property type="match status" value="1"/>
</dbReference>
<dbReference type="PANTHER" id="PTHR38600">
    <property type="entry name" value="TRANSCRIPTIONAL REGULATORY PROTEIN"/>
    <property type="match status" value="1"/>
</dbReference>
<evidence type="ECO:0000259" key="1">
    <source>
        <dbReference type="PROSITE" id="PS50987"/>
    </source>
</evidence>
<comment type="caution">
    <text evidence="2">The sequence shown here is derived from an EMBL/GenBank/DDBJ whole genome shotgun (WGS) entry which is preliminary data.</text>
</comment>
<proteinExistence type="predicted"/>
<dbReference type="PRINTS" id="PR00778">
    <property type="entry name" value="HTHARSR"/>
</dbReference>